<dbReference type="EMBL" id="BLAL01000295">
    <property type="protein sequence ID" value="GET00955.1"/>
    <property type="molecule type" value="Genomic_DNA"/>
</dbReference>
<protein>
    <submittedName>
        <fullName evidence="1">Uncharacterized protein</fullName>
    </submittedName>
</protein>
<gene>
    <name evidence="1" type="ORF">RCL2_002739100</name>
</gene>
<evidence type="ECO:0000313" key="1">
    <source>
        <dbReference type="EMBL" id="GET00955.1"/>
    </source>
</evidence>
<dbReference type="AlphaFoldDB" id="A0A8H3R5R4"/>
<organism evidence="1 2">
    <name type="scientific">Rhizophagus clarus</name>
    <dbReference type="NCBI Taxonomy" id="94130"/>
    <lineage>
        <taxon>Eukaryota</taxon>
        <taxon>Fungi</taxon>
        <taxon>Fungi incertae sedis</taxon>
        <taxon>Mucoromycota</taxon>
        <taxon>Glomeromycotina</taxon>
        <taxon>Glomeromycetes</taxon>
        <taxon>Glomerales</taxon>
        <taxon>Glomeraceae</taxon>
        <taxon>Rhizophagus</taxon>
    </lineage>
</organism>
<reference evidence="1" key="1">
    <citation type="submission" date="2019-10" db="EMBL/GenBank/DDBJ databases">
        <title>Conservation and host-specific expression of non-tandemly repeated heterogenous ribosome RNA gene in arbuscular mycorrhizal fungi.</title>
        <authorList>
            <person name="Maeda T."/>
            <person name="Kobayashi Y."/>
            <person name="Nakagawa T."/>
            <person name="Ezawa T."/>
            <person name="Yamaguchi K."/>
            <person name="Bino T."/>
            <person name="Nishimoto Y."/>
            <person name="Shigenobu S."/>
            <person name="Kawaguchi M."/>
        </authorList>
    </citation>
    <scope>NUCLEOTIDE SEQUENCE</scope>
    <source>
        <strain evidence="1">HR1</strain>
    </source>
</reference>
<accession>A0A8H3R5R4</accession>
<proteinExistence type="predicted"/>
<dbReference type="Proteomes" id="UP000615446">
    <property type="component" value="Unassembled WGS sequence"/>
</dbReference>
<name>A0A8H3R5R4_9GLOM</name>
<evidence type="ECO:0000313" key="2">
    <source>
        <dbReference type="Proteomes" id="UP000615446"/>
    </source>
</evidence>
<comment type="caution">
    <text evidence="1">The sequence shown here is derived from an EMBL/GenBank/DDBJ whole genome shotgun (WGS) entry which is preliminary data.</text>
</comment>
<sequence>MSDLYLENGYTSQFDVEKYISKENVKNKCPRNWILFLQVNFNDDSSVPVDLKILSHGSVRFDLTFRLMGSSRWGRWGRWAKSMGPMEVDGTDINDSIGLA</sequence>